<organism evidence="1">
    <name type="scientific">viral metagenome</name>
    <dbReference type="NCBI Taxonomy" id="1070528"/>
    <lineage>
        <taxon>unclassified sequences</taxon>
        <taxon>metagenomes</taxon>
        <taxon>organismal metagenomes</taxon>
    </lineage>
</organism>
<accession>A0A6M3LUH6</accession>
<evidence type="ECO:0000313" key="1">
    <source>
        <dbReference type="EMBL" id="QJA97152.1"/>
    </source>
</evidence>
<sequence>MKINIPEPDANGKYDFDAVAAAINDAGCGCESYNGYKVYAAVIRKPFTKPRFEIDYKIWIDYDDTPTAALVAACVKYNEEAE</sequence>
<protein>
    <submittedName>
        <fullName evidence="1">Uncharacterized protein</fullName>
    </submittedName>
</protein>
<dbReference type="EMBL" id="MT143467">
    <property type="protein sequence ID" value="QJA97152.1"/>
    <property type="molecule type" value="Genomic_DNA"/>
</dbReference>
<dbReference type="AlphaFoldDB" id="A0A6M3LUH6"/>
<reference evidence="1" key="1">
    <citation type="submission" date="2020-03" db="EMBL/GenBank/DDBJ databases">
        <title>The deep terrestrial virosphere.</title>
        <authorList>
            <person name="Holmfeldt K."/>
            <person name="Nilsson E."/>
            <person name="Simone D."/>
            <person name="Lopez-Fernandez M."/>
            <person name="Wu X."/>
            <person name="de Brujin I."/>
            <person name="Lundin D."/>
            <person name="Andersson A."/>
            <person name="Bertilsson S."/>
            <person name="Dopson M."/>
        </authorList>
    </citation>
    <scope>NUCLEOTIDE SEQUENCE</scope>
    <source>
        <strain evidence="1">MM415B06612</strain>
    </source>
</reference>
<proteinExistence type="predicted"/>
<name>A0A6M3LUH6_9ZZZZ</name>
<gene>
    <name evidence="1" type="ORF">MM415B06612_0006</name>
</gene>